<dbReference type="FunFam" id="3.30.40.10:FF:000259">
    <property type="entry name" value="E3 ubiquitin protein ligase RIN2"/>
    <property type="match status" value="1"/>
</dbReference>
<keyword evidence="6 11" id="KW-0863">Zinc-finger</keyword>
<evidence type="ECO:0000256" key="2">
    <source>
        <dbReference type="ARBA" id="ARBA00004906"/>
    </source>
</evidence>
<keyword evidence="3" id="KW-0808">Transferase</keyword>
<evidence type="ECO:0000256" key="7">
    <source>
        <dbReference type="ARBA" id="ARBA00022786"/>
    </source>
</evidence>
<evidence type="ECO:0000256" key="3">
    <source>
        <dbReference type="ARBA" id="ARBA00022679"/>
    </source>
</evidence>
<dbReference type="GO" id="GO:0016567">
    <property type="term" value="P:protein ubiquitination"/>
    <property type="evidence" value="ECO:0007669"/>
    <property type="project" value="TreeGrafter"/>
</dbReference>
<dbReference type="InterPro" id="IPR013083">
    <property type="entry name" value="Znf_RING/FYVE/PHD"/>
</dbReference>
<comment type="subcellular location">
    <subcellularLocation>
        <location evidence="1">Membrane</location>
        <topology evidence="1">Multi-pass membrane protein</topology>
    </subcellularLocation>
</comment>
<dbReference type="GO" id="GO:0008270">
    <property type="term" value="F:zinc ion binding"/>
    <property type="evidence" value="ECO:0007669"/>
    <property type="project" value="UniProtKB-KW"/>
</dbReference>
<dbReference type="PROSITE" id="PS50089">
    <property type="entry name" value="ZF_RING_2"/>
    <property type="match status" value="1"/>
</dbReference>
<evidence type="ECO:0000256" key="1">
    <source>
        <dbReference type="ARBA" id="ARBA00004141"/>
    </source>
</evidence>
<dbReference type="Pfam" id="PF25563">
    <property type="entry name" value="TPR_SYVN1_N"/>
    <property type="match status" value="1"/>
</dbReference>
<dbReference type="PANTHER" id="PTHR15067:SF4">
    <property type="entry name" value="E3 UBIQUITIN-PROTEIN LIGASE RNF8"/>
    <property type="match status" value="1"/>
</dbReference>
<dbReference type="GO" id="GO:0005886">
    <property type="term" value="C:plasma membrane"/>
    <property type="evidence" value="ECO:0007669"/>
    <property type="project" value="TreeGrafter"/>
</dbReference>
<feature type="transmembrane region" description="Helical" evidence="12">
    <location>
        <begin position="35"/>
        <end position="55"/>
    </location>
</feature>
<keyword evidence="15" id="KW-1185">Reference proteome</keyword>
<evidence type="ECO:0000256" key="11">
    <source>
        <dbReference type="PROSITE-ProRule" id="PRU00175"/>
    </source>
</evidence>
<reference evidence="14" key="1">
    <citation type="journal article" date="2022" name="Front. Genet.">
        <title>Chromosome-Scale Assembly of the Dendrobium nobile Genome Provides Insights Into the Molecular Mechanism of the Biosynthesis of the Medicinal Active Ingredient of Dendrobium.</title>
        <authorList>
            <person name="Xu Q."/>
            <person name="Niu S.-C."/>
            <person name="Li K.-L."/>
            <person name="Zheng P.-J."/>
            <person name="Zhang X.-J."/>
            <person name="Jia Y."/>
            <person name="Liu Y."/>
            <person name="Niu Y.-X."/>
            <person name="Yu L.-H."/>
            <person name="Chen D.-F."/>
            <person name="Zhang G.-Q."/>
        </authorList>
    </citation>
    <scope>NUCLEOTIDE SEQUENCE</scope>
    <source>
        <tissue evidence="14">Leaf</tissue>
    </source>
</reference>
<comment type="pathway">
    <text evidence="2">Protein modification; protein ubiquitination.</text>
</comment>
<dbReference type="InterPro" id="IPR057992">
    <property type="entry name" value="TPR_SYVN1_N"/>
</dbReference>
<dbReference type="EMBL" id="JAGYWB010000006">
    <property type="protein sequence ID" value="KAI0520607.1"/>
    <property type="molecule type" value="Genomic_DNA"/>
</dbReference>
<dbReference type="GO" id="GO:0000151">
    <property type="term" value="C:ubiquitin ligase complex"/>
    <property type="evidence" value="ECO:0007669"/>
    <property type="project" value="TreeGrafter"/>
</dbReference>
<evidence type="ECO:0000256" key="9">
    <source>
        <dbReference type="ARBA" id="ARBA00022989"/>
    </source>
</evidence>
<dbReference type="Gene3D" id="3.30.40.10">
    <property type="entry name" value="Zinc/RING finger domain, C3HC4 (zinc finger)"/>
    <property type="match status" value="1"/>
</dbReference>
<dbReference type="SMR" id="A0A8T3BYF3"/>
<evidence type="ECO:0000256" key="10">
    <source>
        <dbReference type="ARBA" id="ARBA00023136"/>
    </source>
</evidence>
<feature type="transmembrane region" description="Helical" evidence="12">
    <location>
        <begin position="83"/>
        <end position="105"/>
    </location>
</feature>
<evidence type="ECO:0000256" key="4">
    <source>
        <dbReference type="ARBA" id="ARBA00022692"/>
    </source>
</evidence>
<name>A0A8T3BYF3_DENNO</name>
<keyword evidence="7" id="KW-0833">Ubl conjugation pathway</keyword>
<dbReference type="AlphaFoldDB" id="A0A8T3BYF3"/>
<evidence type="ECO:0000256" key="6">
    <source>
        <dbReference type="ARBA" id="ARBA00022771"/>
    </source>
</evidence>
<dbReference type="SUPFAM" id="SSF57850">
    <property type="entry name" value="RING/U-box"/>
    <property type="match status" value="1"/>
</dbReference>
<dbReference type="GO" id="GO:0034052">
    <property type="term" value="P:positive regulation of plant-type hypersensitive response"/>
    <property type="evidence" value="ECO:0007669"/>
    <property type="project" value="TreeGrafter"/>
</dbReference>
<keyword evidence="9 12" id="KW-1133">Transmembrane helix</keyword>
<keyword evidence="4 12" id="KW-0812">Transmembrane</keyword>
<evidence type="ECO:0000313" key="14">
    <source>
        <dbReference type="EMBL" id="KAI0520607.1"/>
    </source>
</evidence>
<dbReference type="InterPro" id="IPR001841">
    <property type="entry name" value="Znf_RING"/>
</dbReference>
<dbReference type="Pfam" id="PF13639">
    <property type="entry name" value="zf-RING_2"/>
    <property type="match status" value="1"/>
</dbReference>
<dbReference type="GO" id="GO:0061630">
    <property type="term" value="F:ubiquitin protein ligase activity"/>
    <property type="evidence" value="ECO:0007669"/>
    <property type="project" value="TreeGrafter"/>
</dbReference>
<keyword evidence="5" id="KW-0479">Metal-binding</keyword>
<comment type="caution">
    <text evidence="14">The sequence shown here is derived from an EMBL/GenBank/DDBJ whole genome shotgun (WGS) entry which is preliminary data.</text>
</comment>
<dbReference type="GO" id="GO:0005829">
    <property type="term" value="C:cytosol"/>
    <property type="evidence" value="ECO:0007669"/>
    <property type="project" value="TreeGrafter"/>
</dbReference>
<sequence length="356" mass="40331">MPNSTFRLFELCDLTSATFALVDLGTLLPLVVPPIISQMALWTIWLVVLCSFKIFQSLANDRLERLFTSPSVTPSKYLRMFSALLLVLVADLFWLRLCMLAYTYFGSSLFLLSFFEPLNIAFETLLALTVHGFHLIEIWQRHSIDNEAYCLASLDFYKSIEAAGSLEEWKGLLNRNCGFLLDFVALLMSVGHYLMIWWLQGMAFDLANAVLFLYLYHSLSAMVKRVRGFIKLNNASISLGEELPDATNKELSAYDDQCAICRGQMTKAKKLPCNHLFHLACLKSWLDQGWTEAYSCPSCRALLFVSRSQNQMNPFARQISNDVHIAESIELVLHHQRISGYSPPAVVSLQPSTEPS</sequence>
<dbReference type="OrthoDB" id="7759664at2759"/>
<evidence type="ECO:0000259" key="13">
    <source>
        <dbReference type="PROSITE" id="PS50089"/>
    </source>
</evidence>
<dbReference type="SMART" id="SM00184">
    <property type="entry name" value="RING"/>
    <property type="match status" value="1"/>
</dbReference>
<keyword evidence="8" id="KW-0862">Zinc</keyword>
<protein>
    <recommendedName>
        <fullName evidence="13">RING-type domain-containing protein</fullName>
    </recommendedName>
</protein>
<accession>A0A8T3BYF3</accession>
<gene>
    <name evidence="14" type="ORF">KFK09_008083</name>
</gene>
<evidence type="ECO:0000256" key="5">
    <source>
        <dbReference type="ARBA" id="ARBA00022723"/>
    </source>
</evidence>
<keyword evidence="10 12" id="KW-0472">Membrane</keyword>
<evidence type="ECO:0000256" key="8">
    <source>
        <dbReference type="ARBA" id="ARBA00022833"/>
    </source>
</evidence>
<dbReference type="GO" id="GO:0006511">
    <property type="term" value="P:ubiquitin-dependent protein catabolic process"/>
    <property type="evidence" value="ECO:0007669"/>
    <property type="project" value="TreeGrafter"/>
</dbReference>
<feature type="domain" description="RING-type" evidence="13">
    <location>
        <begin position="258"/>
        <end position="300"/>
    </location>
</feature>
<evidence type="ECO:0000313" key="15">
    <source>
        <dbReference type="Proteomes" id="UP000829196"/>
    </source>
</evidence>
<proteinExistence type="predicted"/>
<evidence type="ECO:0000256" key="12">
    <source>
        <dbReference type="SAM" id="Phobius"/>
    </source>
</evidence>
<dbReference type="PANTHER" id="PTHR15067">
    <property type="entry name" value="E3 UBIQUITIN-PROTEIN LIGASE RNF8"/>
    <property type="match status" value="1"/>
</dbReference>
<organism evidence="14 15">
    <name type="scientific">Dendrobium nobile</name>
    <name type="common">Orchid</name>
    <dbReference type="NCBI Taxonomy" id="94219"/>
    <lineage>
        <taxon>Eukaryota</taxon>
        <taxon>Viridiplantae</taxon>
        <taxon>Streptophyta</taxon>
        <taxon>Embryophyta</taxon>
        <taxon>Tracheophyta</taxon>
        <taxon>Spermatophyta</taxon>
        <taxon>Magnoliopsida</taxon>
        <taxon>Liliopsida</taxon>
        <taxon>Asparagales</taxon>
        <taxon>Orchidaceae</taxon>
        <taxon>Epidendroideae</taxon>
        <taxon>Malaxideae</taxon>
        <taxon>Dendrobiinae</taxon>
        <taxon>Dendrobium</taxon>
    </lineage>
</organism>
<dbReference type="Proteomes" id="UP000829196">
    <property type="component" value="Unassembled WGS sequence"/>
</dbReference>